<dbReference type="InterPro" id="IPR035919">
    <property type="entry name" value="EAL_sf"/>
</dbReference>
<keyword evidence="1" id="KW-1133">Transmembrane helix</keyword>
<dbReference type="EMBL" id="FOSC01000008">
    <property type="protein sequence ID" value="SFJ97701.1"/>
    <property type="molecule type" value="Genomic_DNA"/>
</dbReference>
<dbReference type="Gene3D" id="3.30.450.20">
    <property type="entry name" value="PAS domain"/>
    <property type="match status" value="1"/>
</dbReference>
<dbReference type="Pfam" id="PF08376">
    <property type="entry name" value="NIT"/>
    <property type="match status" value="1"/>
</dbReference>
<dbReference type="InterPro" id="IPR013587">
    <property type="entry name" value="Nitrate/nitrite_sensing"/>
</dbReference>
<dbReference type="PANTHER" id="PTHR44757">
    <property type="entry name" value="DIGUANYLATE CYCLASE DGCP"/>
    <property type="match status" value="1"/>
</dbReference>
<keyword evidence="1" id="KW-0812">Transmembrane</keyword>
<dbReference type="SMART" id="SM00091">
    <property type="entry name" value="PAS"/>
    <property type="match status" value="1"/>
</dbReference>
<evidence type="ECO:0000259" key="2">
    <source>
        <dbReference type="PROSITE" id="PS50112"/>
    </source>
</evidence>
<dbReference type="SMART" id="SM00052">
    <property type="entry name" value="EAL"/>
    <property type="match status" value="1"/>
</dbReference>
<dbReference type="InterPro" id="IPR001633">
    <property type="entry name" value="EAL_dom"/>
</dbReference>
<feature type="transmembrane region" description="Helical" evidence="1">
    <location>
        <begin position="20"/>
        <end position="41"/>
    </location>
</feature>
<keyword evidence="1" id="KW-0472">Membrane</keyword>
<feature type="domain" description="PAS" evidence="2">
    <location>
        <begin position="355"/>
        <end position="394"/>
    </location>
</feature>
<feature type="domain" description="PAC" evidence="3">
    <location>
        <begin position="421"/>
        <end position="473"/>
    </location>
</feature>
<evidence type="ECO:0000256" key="1">
    <source>
        <dbReference type="SAM" id="Phobius"/>
    </source>
</evidence>
<keyword evidence="7" id="KW-1185">Reference proteome</keyword>
<reference evidence="6 7" key="1">
    <citation type="submission" date="2016-10" db="EMBL/GenBank/DDBJ databases">
        <authorList>
            <person name="de Groot N.N."/>
        </authorList>
    </citation>
    <scope>NUCLEOTIDE SEQUENCE [LARGE SCALE GENOMIC DNA]</scope>
    <source>
        <strain evidence="6 7">IBRC-M 10445</strain>
    </source>
</reference>
<dbReference type="Proteomes" id="UP000199445">
    <property type="component" value="Unassembled WGS sequence"/>
</dbReference>
<dbReference type="SUPFAM" id="SSF141868">
    <property type="entry name" value="EAL domain-like"/>
    <property type="match status" value="1"/>
</dbReference>
<proteinExistence type="predicted"/>
<dbReference type="NCBIfam" id="TIGR00229">
    <property type="entry name" value="sensory_box"/>
    <property type="match status" value="1"/>
</dbReference>
<dbReference type="InterPro" id="IPR000700">
    <property type="entry name" value="PAS-assoc_C"/>
</dbReference>
<evidence type="ECO:0000259" key="4">
    <source>
        <dbReference type="PROSITE" id="PS50883"/>
    </source>
</evidence>
<dbReference type="SUPFAM" id="SSF55073">
    <property type="entry name" value="Nucleotide cyclase"/>
    <property type="match status" value="1"/>
</dbReference>
<dbReference type="CDD" id="cd00130">
    <property type="entry name" value="PAS"/>
    <property type="match status" value="1"/>
</dbReference>
<dbReference type="InterPro" id="IPR052155">
    <property type="entry name" value="Biofilm_reg_signaling"/>
</dbReference>
<dbReference type="InterPro" id="IPR035965">
    <property type="entry name" value="PAS-like_dom_sf"/>
</dbReference>
<dbReference type="PROSITE" id="PS50887">
    <property type="entry name" value="GGDEF"/>
    <property type="match status" value="1"/>
</dbReference>
<dbReference type="SMART" id="SM00267">
    <property type="entry name" value="GGDEF"/>
    <property type="match status" value="1"/>
</dbReference>
<dbReference type="Pfam" id="PF00990">
    <property type="entry name" value="GGDEF"/>
    <property type="match status" value="1"/>
</dbReference>
<name>A0A1I3VU86_9GAMM</name>
<sequence>MNDTTPWLTKALREFDRLPLSVRFMLAFTPLVIAVAWMTFFNAGDRYEATHSLEKLERHSVLAIEAGNLINQLQRERGLSTMLLENENAHALRRQLDNARQITDSHRTSLGVALSTPMPRGASSSYLADMRTLSHSLSGLANIRENIDSRATTPDTTEAWFTDHISHFNELIGQLPAMTEHNQIGRQLNAYFVLNRLKELLGQERLLIGRALINGELSESQQRQLAMLAGQQLNAVNGYLSQAGQDARYPELSLNSPATEFRDSLLGESNTQSLLGQVTPQQWFDWQTDRMQGVFDIEERLVVGIQTDIDGLLAKTRQELWRYVIISPLTLLACLTFAVMIFQQTQLRFLLSKAVFEHTHDRITVTDNRARIIEVNEAFTSNTGYTRPEVIGRNPNMLQSGRQTPEFYKQMWQTLKSTGTWQGEIWNRRKNGEFFAELTTINAIRNRHGSVENYVSISSDITDRAVAHQQELEHRAYHDPLTGLPNQILLRDRLEHAITLAKRTDNQIVIAAFDLDHFSLVNDQYGHATGDTLIERVAHRLQDSIRECDTLARIGGDELLLVIEQLENRNEGQQLLERLQQELAQPFELDNATVALTASAGATAFPDDQADADTLIRHATEALHQAKHNGRARLSWFDPEHGRDKSAFSQLLERLQKAMTENELCLHYQPKVNMVTGELLGVESLLRWHDPERGMVPPGEFLPQVEQHRISIDIGNWVLETAISQMETWQARGLSAGISVNINAVHLLEPNFVPSLRRHLRNHPEVNPANLELEILESTAINDIDRAARVIKACRKLGVSVSLDDFGTGFAALDYLKRLPADTLKIDQTFVRGMDEDDKGNLAIIKGIIGLAKAFSFDVIAEGVETADQGATLIELGCLNAQGFGIARPMPADKFESWQQTWEPPAAWQQRKAG</sequence>
<dbReference type="AlphaFoldDB" id="A0A1I3VU86"/>
<dbReference type="PROSITE" id="PS50883">
    <property type="entry name" value="EAL"/>
    <property type="match status" value="1"/>
</dbReference>
<dbReference type="RefSeq" id="WP_091705185.1">
    <property type="nucleotide sequence ID" value="NZ_BMYN01000009.1"/>
</dbReference>
<dbReference type="InterPro" id="IPR043128">
    <property type="entry name" value="Rev_trsase/Diguanyl_cyclase"/>
</dbReference>
<feature type="domain" description="EAL" evidence="4">
    <location>
        <begin position="648"/>
        <end position="903"/>
    </location>
</feature>
<dbReference type="SMART" id="SM00086">
    <property type="entry name" value="PAC"/>
    <property type="match status" value="1"/>
</dbReference>
<dbReference type="NCBIfam" id="TIGR00254">
    <property type="entry name" value="GGDEF"/>
    <property type="match status" value="1"/>
</dbReference>
<dbReference type="InterPro" id="IPR000014">
    <property type="entry name" value="PAS"/>
</dbReference>
<dbReference type="PROSITE" id="PS50112">
    <property type="entry name" value="PAS"/>
    <property type="match status" value="1"/>
</dbReference>
<dbReference type="Pfam" id="PF00563">
    <property type="entry name" value="EAL"/>
    <property type="match status" value="1"/>
</dbReference>
<accession>A0A1I3VU86</accession>
<feature type="transmembrane region" description="Helical" evidence="1">
    <location>
        <begin position="320"/>
        <end position="342"/>
    </location>
</feature>
<evidence type="ECO:0000313" key="7">
    <source>
        <dbReference type="Proteomes" id="UP000199445"/>
    </source>
</evidence>
<dbReference type="Pfam" id="PF13426">
    <property type="entry name" value="PAS_9"/>
    <property type="match status" value="1"/>
</dbReference>
<dbReference type="InterPro" id="IPR001610">
    <property type="entry name" value="PAC"/>
</dbReference>
<evidence type="ECO:0000313" key="6">
    <source>
        <dbReference type="EMBL" id="SFJ97701.1"/>
    </source>
</evidence>
<evidence type="ECO:0000259" key="3">
    <source>
        <dbReference type="PROSITE" id="PS50113"/>
    </source>
</evidence>
<dbReference type="PROSITE" id="PS50113">
    <property type="entry name" value="PAC"/>
    <property type="match status" value="1"/>
</dbReference>
<dbReference type="PANTHER" id="PTHR44757:SF2">
    <property type="entry name" value="BIOFILM ARCHITECTURE MAINTENANCE PROTEIN MBAA"/>
    <property type="match status" value="1"/>
</dbReference>
<evidence type="ECO:0000259" key="5">
    <source>
        <dbReference type="PROSITE" id="PS50887"/>
    </source>
</evidence>
<dbReference type="Gene3D" id="3.20.20.450">
    <property type="entry name" value="EAL domain"/>
    <property type="match status" value="1"/>
</dbReference>
<dbReference type="CDD" id="cd01949">
    <property type="entry name" value="GGDEF"/>
    <property type="match status" value="1"/>
</dbReference>
<dbReference type="Gene3D" id="3.30.70.270">
    <property type="match status" value="1"/>
</dbReference>
<dbReference type="OrthoDB" id="9176779at2"/>
<gene>
    <name evidence="6" type="ORF">SAMN05216429_108124</name>
</gene>
<protein>
    <submittedName>
        <fullName evidence="6">PAS domain S-box-containing protein/diguanylate cyclase (GGDEF) domain-containing protein</fullName>
    </submittedName>
</protein>
<feature type="domain" description="GGDEF" evidence="5">
    <location>
        <begin position="506"/>
        <end position="639"/>
    </location>
</feature>
<dbReference type="InterPro" id="IPR000160">
    <property type="entry name" value="GGDEF_dom"/>
</dbReference>
<dbReference type="CDD" id="cd01948">
    <property type="entry name" value="EAL"/>
    <property type="match status" value="1"/>
</dbReference>
<dbReference type="InterPro" id="IPR029787">
    <property type="entry name" value="Nucleotide_cyclase"/>
</dbReference>
<organism evidence="6 7">
    <name type="scientific">Marinobacter persicus</name>
    <dbReference type="NCBI Taxonomy" id="930118"/>
    <lineage>
        <taxon>Bacteria</taxon>
        <taxon>Pseudomonadati</taxon>
        <taxon>Pseudomonadota</taxon>
        <taxon>Gammaproteobacteria</taxon>
        <taxon>Pseudomonadales</taxon>
        <taxon>Marinobacteraceae</taxon>
        <taxon>Marinobacter</taxon>
    </lineage>
</organism>
<dbReference type="SUPFAM" id="SSF55785">
    <property type="entry name" value="PYP-like sensor domain (PAS domain)"/>
    <property type="match status" value="1"/>
</dbReference>